<keyword evidence="6 10" id="KW-0143">Chaperone</keyword>
<evidence type="ECO:0000313" key="15">
    <source>
        <dbReference type="Proteomes" id="UP000199220"/>
    </source>
</evidence>
<evidence type="ECO:0000256" key="8">
    <source>
        <dbReference type="ARBA" id="ARBA00072274"/>
    </source>
</evidence>
<gene>
    <name evidence="10" type="primary">grpE</name>
    <name evidence="14" type="ORF">SAMN04488554_2292</name>
</gene>
<evidence type="ECO:0000256" key="13">
    <source>
        <dbReference type="SAM" id="MobiDB-lite"/>
    </source>
</evidence>
<keyword evidence="15" id="KW-1185">Reference proteome</keyword>
<feature type="compositionally biased region" description="Low complexity" evidence="13">
    <location>
        <begin position="30"/>
        <end position="48"/>
    </location>
</feature>
<evidence type="ECO:0000256" key="1">
    <source>
        <dbReference type="ARBA" id="ARBA00004496"/>
    </source>
</evidence>
<organism evidence="14 15">
    <name type="scientific">Ruania alba</name>
    <dbReference type="NCBI Taxonomy" id="648782"/>
    <lineage>
        <taxon>Bacteria</taxon>
        <taxon>Bacillati</taxon>
        <taxon>Actinomycetota</taxon>
        <taxon>Actinomycetes</taxon>
        <taxon>Micrococcales</taxon>
        <taxon>Ruaniaceae</taxon>
        <taxon>Ruania</taxon>
    </lineage>
</organism>
<proteinExistence type="inferred from homology"/>
<dbReference type="Pfam" id="PF01025">
    <property type="entry name" value="GrpE"/>
    <property type="match status" value="1"/>
</dbReference>
<feature type="region of interest" description="Disordered" evidence="13">
    <location>
        <begin position="1"/>
        <end position="91"/>
    </location>
</feature>
<dbReference type="SUPFAM" id="SSF51064">
    <property type="entry name" value="Head domain of nucleotide exchange factor GrpE"/>
    <property type="match status" value="1"/>
</dbReference>
<evidence type="ECO:0000313" key="14">
    <source>
        <dbReference type="EMBL" id="SEE64756.1"/>
    </source>
</evidence>
<evidence type="ECO:0000256" key="3">
    <source>
        <dbReference type="ARBA" id="ARBA00011738"/>
    </source>
</evidence>
<dbReference type="EMBL" id="FNTX01000002">
    <property type="protein sequence ID" value="SEE64756.1"/>
    <property type="molecule type" value="Genomic_DNA"/>
</dbReference>
<evidence type="ECO:0000256" key="6">
    <source>
        <dbReference type="ARBA" id="ARBA00023186"/>
    </source>
</evidence>
<dbReference type="Proteomes" id="UP000199220">
    <property type="component" value="Unassembled WGS sequence"/>
</dbReference>
<dbReference type="STRING" id="648782.SAMN04488554_2292"/>
<evidence type="ECO:0000256" key="4">
    <source>
        <dbReference type="ARBA" id="ARBA00022490"/>
    </source>
</evidence>
<evidence type="ECO:0000256" key="10">
    <source>
        <dbReference type="HAMAP-Rule" id="MF_01151"/>
    </source>
</evidence>
<evidence type="ECO:0000256" key="5">
    <source>
        <dbReference type="ARBA" id="ARBA00023016"/>
    </source>
</evidence>
<comment type="similarity">
    <text evidence="2 10 12">Belongs to the GrpE family.</text>
</comment>
<feature type="compositionally biased region" description="Low complexity" evidence="13">
    <location>
        <begin position="82"/>
        <end position="91"/>
    </location>
</feature>
<name>A0A1H5KIS2_9MICO</name>
<dbReference type="PANTHER" id="PTHR21237:SF23">
    <property type="entry name" value="GRPE PROTEIN HOMOLOG, MITOCHONDRIAL"/>
    <property type="match status" value="1"/>
</dbReference>
<evidence type="ECO:0000256" key="12">
    <source>
        <dbReference type="RuleBase" id="RU004478"/>
    </source>
</evidence>
<dbReference type="Gene3D" id="3.90.20.20">
    <property type="match status" value="1"/>
</dbReference>
<evidence type="ECO:0000256" key="2">
    <source>
        <dbReference type="ARBA" id="ARBA00009054"/>
    </source>
</evidence>
<dbReference type="GO" id="GO:0005737">
    <property type="term" value="C:cytoplasm"/>
    <property type="evidence" value="ECO:0007669"/>
    <property type="project" value="UniProtKB-SubCell"/>
</dbReference>
<comment type="function">
    <text evidence="7 10 11">Participates actively in the response to hyperosmotic and heat shock by preventing the aggregation of stress-denatured proteins, in association with DnaK and GrpE. It is the nucleotide exchange factor for DnaK and may function as a thermosensor. Unfolded proteins bind initially to DnaJ; upon interaction with the DnaJ-bound protein, DnaK hydrolyzes its bound ATP, resulting in the formation of a stable complex. GrpE releases ADP from DnaK; ATP binding to DnaK triggers the release of the substrate protein, thus completing the reaction cycle. Several rounds of ATP-dependent interactions between DnaJ, DnaK and GrpE are required for fully efficient folding.</text>
</comment>
<comment type="subcellular location">
    <subcellularLocation>
        <location evidence="1 10">Cytoplasm</location>
    </subcellularLocation>
</comment>
<dbReference type="InterPro" id="IPR000740">
    <property type="entry name" value="GrpE"/>
</dbReference>
<comment type="subunit">
    <text evidence="3 10">Homodimer.</text>
</comment>
<dbReference type="RefSeq" id="WP_089773275.1">
    <property type="nucleotide sequence ID" value="NZ_FNTX01000002.1"/>
</dbReference>
<dbReference type="GO" id="GO:0051087">
    <property type="term" value="F:protein-folding chaperone binding"/>
    <property type="evidence" value="ECO:0007669"/>
    <property type="project" value="InterPro"/>
</dbReference>
<dbReference type="InterPro" id="IPR009012">
    <property type="entry name" value="GrpE_head"/>
</dbReference>
<sequence length="230" mass="24180">MSDSGSDEQPVIRDKRRLNPQTGELRTPEEVAAAEEAATAAAERAGSASTLPGQESDGGAAEIPDVAPAGAAEGADGTQDPLAEAQAQAGDLQDQLARAKADLYNLDQRFNQFVKRSRAEAQAEKGRGVESVVEALVPVLDDIDAARAHGGLEGPLAAVAEKLESTLTTRFEVERYGAAGEEFDPNVHEALMHSASEEVESETVSQVLQPGYRVGERVVRPARVAVTGPQ</sequence>
<dbReference type="GO" id="GO:0000774">
    <property type="term" value="F:adenyl-nucleotide exchange factor activity"/>
    <property type="evidence" value="ECO:0007669"/>
    <property type="project" value="InterPro"/>
</dbReference>
<dbReference type="GO" id="GO:0006457">
    <property type="term" value="P:protein folding"/>
    <property type="evidence" value="ECO:0007669"/>
    <property type="project" value="InterPro"/>
</dbReference>
<dbReference type="PRINTS" id="PR00773">
    <property type="entry name" value="GRPEPROTEIN"/>
</dbReference>
<keyword evidence="5 10" id="KW-0346">Stress response</keyword>
<dbReference type="AlphaFoldDB" id="A0A1H5KIS2"/>
<reference evidence="15" key="1">
    <citation type="submission" date="2016-10" db="EMBL/GenBank/DDBJ databases">
        <authorList>
            <person name="Varghese N."/>
            <person name="Submissions S."/>
        </authorList>
    </citation>
    <scope>NUCLEOTIDE SEQUENCE [LARGE SCALE GENOMIC DNA]</scope>
    <source>
        <strain evidence="15">DSM 21368</strain>
    </source>
</reference>
<dbReference type="CDD" id="cd00446">
    <property type="entry name" value="GrpE"/>
    <property type="match status" value="1"/>
</dbReference>
<accession>A0A1H5KIS2</accession>
<evidence type="ECO:0000256" key="9">
    <source>
        <dbReference type="ARBA" id="ARBA00076414"/>
    </source>
</evidence>
<dbReference type="PROSITE" id="PS01071">
    <property type="entry name" value="GRPE"/>
    <property type="match status" value="1"/>
</dbReference>
<dbReference type="SUPFAM" id="SSF58014">
    <property type="entry name" value="Coiled-coil domain of nucleotide exchange factor GrpE"/>
    <property type="match status" value="1"/>
</dbReference>
<evidence type="ECO:0000256" key="7">
    <source>
        <dbReference type="ARBA" id="ARBA00053401"/>
    </source>
</evidence>
<dbReference type="GO" id="GO:0042803">
    <property type="term" value="F:protein homodimerization activity"/>
    <property type="evidence" value="ECO:0007669"/>
    <property type="project" value="InterPro"/>
</dbReference>
<dbReference type="Gene3D" id="2.30.22.10">
    <property type="entry name" value="Head domain of nucleotide exchange factor GrpE"/>
    <property type="match status" value="1"/>
</dbReference>
<dbReference type="PANTHER" id="PTHR21237">
    <property type="entry name" value="GRPE PROTEIN"/>
    <property type="match status" value="1"/>
</dbReference>
<dbReference type="OrthoDB" id="5191115at2"/>
<dbReference type="HAMAP" id="MF_01151">
    <property type="entry name" value="GrpE"/>
    <property type="match status" value="1"/>
</dbReference>
<dbReference type="GO" id="GO:0051082">
    <property type="term" value="F:unfolded protein binding"/>
    <property type="evidence" value="ECO:0007669"/>
    <property type="project" value="TreeGrafter"/>
</dbReference>
<dbReference type="FunFam" id="2.30.22.10:FF:000001">
    <property type="entry name" value="Protein GrpE"/>
    <property type="match status" value="1"/>
</dbReference>
<dbReference type="InterPro" id="IPR013805">
    <property type="entry name" value="GrpE_CC"/>
</dbReference>
<evidence type="ECO:0000256" key="11">
    <source>
        <dbReference type="RuleBase" id="RU000639"/>
    </source>
</evidence>
<protein>
    <recommendedName>
        <fullName evidence="8 10">Protein GrpE</fullName>
    </recommendedName>
    <alternativeName>
        <fullName evidence="9 10">HSP-70 cofactor</fullName>
    </alternativeName>
</protein>
<keyword evidence="4 10" id="KW-0963">Cytoplasm</keyword>